<dbReference type="Pfam" id="PF02518">
    <property type="entry name" value="HATPase_c"/>
    <property type="match status" value="1"/>
</dbReference>
<dbReference type="PANTHER" id="PTHR24421">
    <property type="entry name" value="NITRATE/NITRITE SENSOR PROTEIN NARX-RELATED"/>
    <property type="match status" value="1"/>
</dbReference>
<dbReference type="Pfam" id="PF07730">
    <property type="entry name" value="HisKA_3"/>
    <property type="match status" value="1"/>
</dbReference>
<evidence type="ECO:0000256" key="10">
    <source>
        <dbReference type="SAM" id="MobiDB-lite"/>
    </source>
</evidence>
<feature type="domain" description="Histidine kinase/HSP90-like ATPase" evidence="12">
    <location>
        <begin position="305"/>
        <end position="396"/>
    </location>
</feature>
<evidence type="ECO:0000313" key="15">
    <source>
        <dbReference type="Proteomes" id="UP000632138"/>
    </source>
</evidence>
<keyword evidence="5" id="KW-0547">Nucleotide-binding</keyword>
<evidence type="ECO:0000313" key="14">
    <source>
        <dbReference type="EMBL" id="MBM2614037.1"/>
    </source>
</evidence>
<comment type="caution">
    <text evidence="14">The sequence shown here is derived from an EMBL/GenBank/DDBJ whole genome shotgun (WGS) entry which is preliminary data.</text>
</comment>
<gene>
    <name evidence="14" type="ORF">JIG36_00520</name>
</gene>
<evidence type="ECO:0000256" key="8">
    <source>
        <dbReference type="ARBA" id="ARBA00023012"/>
    </source>
</evidence>
<keyword evidence="11" id="KW-0472">Membrane</keyword>
<evidence type="ECO:0000256" key="5">
    <source>
        <dbReference type="ARBA" id="ARBA00022741"/>
    </source>
</evidence>
<dbReference type="EMBL" id="JAENHP010000001">
    <property type="protein sequence ID" value="MBM2614037.1"/>
    <property type="molecule type" value="Genomic_DNA"/>
</dbReference>
<keyword evidence="3" id="KW-0597">Phosphoprotein</keyword>
<keyword evidence="4" id="KW-0808">Transferase</keyword>
<evidence type="ECO:0000256" key="1">
    <source>
        <dbReference type="ARBA" id="ARBA00000085"/>
    </source>
</evidence>
<organism evidence="14 15">
    <name type="scientific">Paractinoplanes ovalisporus</name>
    <dbReference type="NCBI Taxonomy" id="2810368"/>
    <lineage>
        <taxon>Bacteria</taxon>
        <taxon>Bacillati</taxon>
        <taxon>Actinomycetota</taxon>
        <taxon>Actinomycetes</taxon>
        <taxon>Micromonosporales</taxon>
        <taxon>Micromonosporaceae</taxon>
        <taxon>Paractinoplanes</taxon>
    </lineage>
</organism>
<dbReference type="InterPro" id="IPR011712">
    <property type="entry name" value="Sig_transdc_His_kin_sub3_dim/P"/>
</dbReference>
<sequence length="413" mass="44741">MSARGANSEPVRRVWVLVVGAVSGFLLVVTSLLMTSTYEVPLLVSYAAATAQCAALPLALRRPWAALALQLAGVGTFAWMQPTGEGMWPLPIPVLILLVAHIGLIGATRPWRDAVIAWWASALVCIVLVLADPRGRPLDDGDFSLVLYATVSVLVLFGMIAWNQRETARRQLAEVRRDVELEQAQRALVEERNRIARELHDVVAHSMSVIHMQATSAAYRIKDLDPEARAEFGRIAAGTRGALREMRQLLALLRDEDAESELRPMPDLEHLEELAGSARRGGIPVELEVGGELRGVELPDTVGLAAYRIVQESLSNVVRHAPGAPTRVSVTDGDGDLLVVVENDLPTQVPRPIEDGHGASHGLVGMRERARLAGGSVETGPRPEGGYRVTARFPLSQDEDGPLNQGQKEDGPE</sequence>
<evidence type="ECO:0000256" key="9">
    <source>
        <dbReference type="SAM" id="Coils"/>
    </source>
</evidence>
<keyword evidence="11" id="KW-0812">Transmembrane</keyword>
<dbReference type="CDD" id="cd16917">
    <property type="entry name" value="HATPase_UhpB-NarQ-NarX-like"/>
    <property type="match status" value="1"/>
</dbReference>
<keyword evidence="8" id="KW-0902">Two-component regulatory system</keyword>
<evidence type="ECO:0000256" key="4">
    <source>
        <dbReference type="ARBA" id="ARBA00022679"/>
    </source>
</evidence>
<keyword evidence="9" id="KW-0175">Coiled coil</keyword>
<feature type="transmembrane region" description="Helical" evidence="11">
    <location>
        <begin position="14"/>
        <end position="34"/>
    </location>
</feature>
<evidence type="ECO:0000256" key="3">
    <source>
        <dbReference type="ARBA" id="ARBA00022553"/>
    </source>
</evidence>
<feature type="region of interest" description="Disordered" evidence="10">
    <location>
        <begin position="373"/>
        <end position="413"/>
    </location>
</feature>
<name>A0ABS2A2I5_9ACTN</name>
<feature type="transmembrane region" description="Helical" evidence="11">
    <location>
        <begin position="114"/>
        <end position="131"/>
    </location>
</feature>
<evidence type="ECO:0000256" key="6">
    <source>
        <dbReference type="ARBA" id="ARBA00022777"/>
    </source>
</evidence>
<accession>A0ABS2A2I5</accession>
<dbReference type="PANTHER" id="PTHR24421:SF10">
    <property type="entry name" value="NITRATE_NITRITE SENSOR PROTEIN NARQ"/>
    <property type="match status" value="1"/>
</dbReference>
<comment type="catalytic activity">
    <reaction evidence="1">
        <text>ATP + protein L-histidine = ADP + protein N-phospho-L-histidine.</text>
        <dbReference type="EC" id="2.7.13.3"/>
    </reaction>
</comment>
<feature type="transmembrane region" description="Helical" evidence="11">
    <location>
        <begin position="88"/>
        <end position="107"/>
    </location>
</feature>
<feature type="transmembrane region" description="Helical" evidence="11">
    <location>
        <begin position="143"/>
        <end position="162"/>
    </location>
</feature>
<dbReference type="InterPro" id="IPR003594">
    <property type="entry name" value="HATPase_dom"/>
</dbReference>
<dbReference type="Gene3D" id="1.20.5.1930">
    <property type="match status" value="1"/>
</dbReference>
<evidence type="ECO:0000256" key="11">
    <source>
        <dbReference type="SAM" id="Phobius"/>
    </source>
</evidence>
<dbReference type="SUPFAM" id="SSF55874">
    <property type="entry name" value="ATPase domain of HSP90 chaperone/DNA topoisomerase II/histidine kinase"/>
    <property type="match status" value="1"/>
</dbReference>
<keyword evidence="11" id="KW-1133">Transmembrane helix</keyword>
<keyword evidence="6" id="KW-0418">Kinase</keyword>
<dbReference type="Gene3D" id="3.30.565.10">
    <property type="entry name" value="Histidine kinase-like ATPase, C-terminal domain"/>
    <property type="match status" value="1"/>
</dbReference>
<dbReference type="RefSeq" id="WP_203373963.1">
    <property type="nucleotide sequence ID" value="NZ_JAENHP010000001.1"/>
</dbReference>
<evidence type="ECO:0000256" key="7">
    <source>
        <dbReference type="ARBA" id="ARBA00022840"/>
    </source>
</evidence>
<keyword evidence="15" id="KW-1185">Reference proteome</keyword>
<dbReference type="InterPro" id="IPR036890">
    <property type="entry name" value="HATPase_C_sf"/>
</dbReference>
<proteinExistence type="predicted"/>
<evidence type="ECO:0000259" key="13">
    <source>
        <dbReference type="Pfam" id="PF07730"/>
    </source>
</evidence>
<keyword evidence="7" id="KW-0067">ATP-binding</keyword>
<dbReference type="EC" id="2.7.13.3" evidence="2"/>
<protein>
    <recommendedName>
        <fullName evidence="2">histidine kinase</fullName>
        <ecNumber evidence="2">2.7.13.3</ecNumber>
    </recommendedName>
</protein>
<evidence type="ECO:0000256" key="2">
    <source>
        <dbReference type="ARBA" id="ARBA00012438"/>
    </source>
</evidence>
<reference evidence="14 15" key="1">
    <citation type="submission" date="2021-01" db="EMBL/GenBank/DDBJ databases">
        <title>Actinoplanes sp. nov. LDG1-06 isolated from lichen.</title>
        <authorList>
            <person name="Saeng-In P."/>
            <person name="Phongsopitanun W."/>
            <person name="Kanchanasin P."/>
            <person name="Yuki M."/>
            <person name="Kudo T."/>
            <person name="Ohkuma M."/>
            <person name="Tanasupawat S."/>
        </authorList>
    </citation>
    <scope>NUCLEOTIDE SEQUENCE [LARGE SCALE GENOMIC DNA]</scope>
    <source>
        <strain evidence="14 15">LDG1-06</strain>
    </source>
</reference>
<evidence type="ECO:0000259" key="12">
    <source>
        <dbReference type="Pfam" id="PF02518"/>
    </source>
</evidence>
<dbReference type="InterPro" id="IPR050482">
    <property type="entry name" value="Sensor_HK_TwoCompSys"/>
</dbReference>
<dbReference type="Proteomes" id="UP000632138">
    <property type="component" value="Unassembled WGS sequence"/>
</dbReference>
<feature type="domain" description="Signal transduction histidine kinase subgroup 3 dimerisation and phosphoacceptor" evidence="13">
    <location>
        <begin position="191"/>
        <end position="256"/>
    </location>
</feature>
<feature type="coiled-coil region" evidence="9">
    <location>
        <begin position="165"/>
        <end position="201"/>
    </location>
</feature>